<accession>A0ABR1TIG0</accession>
<sequence>MDPVSSLSIVASALGVIKMISECCAKYYKQHKDRDRFIMIIKFECEAWKSQLTALQSRFSADRPSGAGLDLENLNTLTHVKGCFSELKKILDAAVVPEDETIVATSKRVYNSFEK</sequence>
<gene>
    <name evidence="1" type="ORF">PG996_014488</name>
</gene>
<evidence type="ECO:0008006" key="3">
    <source>
        <dbReference type="Google" id="ProtNLM"/>
    </source>
</evidence>
<proteinExistence type="predicted"/>
<name>A0ABR1TIG0_9PEZI</name>
<reference evidence="1 2" key="1">
    <citation type="submission" date="2023-01" db="EMBL/GenBank/DDBJ databases">
        <title>Analysis of 21 Apiospora genomes using comparative genomics revels a genus with tremendous synthesis potential of carbohydrate active enzymes and secondary metabolites.</title>
        <authorList>
            <person name="Sorensen T."/>
        </authorList>
    </citation>
    <scope>NUCLEOTIDE SEQUENCE [LARGE SCALE GENOMIC DNA]</scope>
    <source>
        <strain evidence="1 2">CBS 83171</strain>
    </source>
</reference>
<evidence type="ECO:0000313" key="2">
    <source>
        <dbReference type="Proteomes" id="UP001446871"/>
    </source>
</evidence>
<evidence type="ECO:0000313" key="1">
    <source>
        <dbReference type="EMBL" id="KAK8046424.1"/>
    </source>
</evidence>
<dbReference type="EMBL" id="JAQQWM010000009">
    <property type="protein sequence ID" value="KAK8046424.1"/>
    <property type="molecule type" value="Genomic_DNA"/>
</dbReference>
<dbReference type="Proteomes" id="UP001446871">
    <property type="component" value="Unassembled WGS sequence"/>
</dbReference>
<keyword evidence="2" id="KW-1185">Reference proteome</keyword>
<organism evidence="1 2">
    <name type="scientific">Apiospora saccharicola</name>
    <dbReference type="NCBI Taxonomy" id="335842"/>
    <lineage>
        <taxon>Eukaryota</taxon>
        <taxon>Fungi</taxon>
        <taxon>Dikarya</taxon>
        <taxon>Ascomycota</taxon>
        <taxon>Pezizomycotina</taxon>
        <taxon>Sordariomycetes</taxon>
        <taxon>Xylariomycetidae</taxon>
        <taxon>Amphisphaeriales</taxon>
        <taxon>Apiosporaceae</taxon>
        <taxon>Apiospora</taxon>
    </lineage>
</organism>
<protein>
    <recommendedName>
        <fullName evidence="3">Fungal N-terminal domain-containing protein</fullName>
    </recommendedName>
</protein>
<comment type="caution">
    <text evidence="1">The sequence shown here is derived from an EMBL/GenBank/DDBJ whole genome shotgun (WGS) entry which is preliminary data.</text>
</comment>